<sequence>MQPAVVTRENARIARENIARRWKNETLKKRVRKVKYRVGDHVRISRAKGAFEKGYEAKWSEEIFQIYRVLDWRNPHVYELRDLAGEVIDGIFYEQELARVEKNVEEEEFIVDRVIKNRGRGANKQVLVSWRGYPSKFDSWIPASSLISLRDGGGTISSGTSE</sequence>
<protein>
    <recommendedName>
        <fullName evidence="1">Chromo domain-containing protein</fullName>
    </recommendedName>
</protein>
<dbReference type="PANTHER" id="PTHR46585">
    <property type="entry name" value="INTEGRASE CORE DOMAIN CONTAINING PROTEIN"/>
    <property type="match status" value="1"/>
</dbReference>
<keyword evidence="3" id="KW-1185">Reference proteome</keyword>
<dbReference type="Gene3D" id="2.40.50.40">
    <property type="match status" value="1"/>
</dbReference>
<dbReference type="PROSITE" id="PS50013">
    <property type="entry name" value="CHROMO_2"/>
    <property type="match status" value="1"/>
</dbReference>
<gene>
    <name evidence="2" type="ORF">ALC57_18379</name>
</gene>
<dbReference type="InterPro" id="IPR023780">
    <property type="entry name" value="Chromo_domain"/>
</dbReference>
<organism evidence="2 3">
    <name type="scientific">Trachymyrmex cornetzi</name>
    <dbReference type="NCBI Taxonomy" id="471704"/>
    <lineage>
        <taxon>Eukaryota</taxon>
        <taxon>Metazoa</taxon>
        <taxon>Ecdysozoa</taxon>
        <taxon>Arthropoda</taxon>
        <taxon>Hexapoda</taxon>
        <taxon>Insecta</taxon>
        <taxon>Pterygota</taxon>
        <taxon>Neoptera</taxon>
        <taxon>Endopterygota</taxon>
        <taxon>Hymenoptera</taxon>
        <taxon>Apocrita</taxon>
        <taxon>Aculeata</taxon>
        <taxon>Formicoidea</taxon>
        <taxon>Formicidae</taxon>
        <taxon>Myrmicinae</taxon>
        <taxon>Trachymyrmex</taxon>
    </lineage>
</organism>
<dbReference type="InterPro" id="IPR000953">
    <property type="entry name" value="Chromo/chromo_shadow_dom"/>
</dbReference>
<dbReference type="InterPro" id="IPR016197">
    <property type="entry name" value="Chromo-like_dom_sf"/>
</dbReference>
<dbReference type="EMBL" id="KQ981096">
    <property type="protein sequence ID" value="KYN09511.1"/>
    <property type="molecule type" value="Genomic_DNA"/>
</dbReference>
<accession>A0A151IS58</accession>
<reference evidence="2 3" key="1">
    <citation type="submission" date="2015-09" db="EMBL/GenBank/DDBJ databases">
        <title>Trachymyrmex cornetzi WGS genome.</title>
        <authorList>
            <person name="Nygaard S."/>
            <person name="Hu H."/>
            <person name="Boomsma J."/>
            <person name="Zhang G."/>
        </authorList>
    </citation>
    <scope>NUCLEOTIDE SEQUENCE [LARGE SCALE GENOMIC DNA]</scope>
    <source>
        <strain evidence="2">Tcor2-1</strain>
        <tissue evidence="2">Whole body</tissue>
    </source>
</reference>
<dbReference type="Proteomes" id="UP000078492">
    <property type="component" value="Unassembled WGS sequence"/>
</dbReference>
<name>A0A151IS58_9HYME</name>
<evidence type="ECO:0000313" key="2">
    <source>
        <dbReference type="EMBL" id="KYN09511.1"/>
    </source>
</evidence>
<dbReference type="CDD" id="cd00024">
    <property type="entry name" value="CD_CSD"/>
    <property type="match status" value="1"/>
</dbReference>
<dbReference type="PANTHER" id="PTHR46585:SF1">
    <property type="entry name" value="CHROMO DOMAIN-CONTAINING PROTEIN"/>
    <property type="match status" value="1"/>
</dbReference>
<evidence type="ECO:0000259" key="1">
    <source>
        <dbReference type="PROSITE" id="PS50013"/>
    </source>
</evidence>
<feature type="domain" description="Chromo" evidence="1">
    <location>
        <begin position="109"/>
        <end position="146"/>
    </location>
</feature>
<dbReference type="STRING" id="471704.A0A151IS58"/>
<dbReference type="Pfam" id="PF00385">
    <property type="entry name" value="Chromo"/>
    <property type="match status" value="1"/>
</dbReference>
<proteinExistence type="predicted"/>
<dbReference type="AlphaFoldDB" id="A0A151IS58"/>
<evidence type="ECO:0000313" key="3">
    <source>
        <dbReference type="Proteomes" id="UP000078492"/>
    </source>
</evidence>
<dbReference type="SUPFAM" id="SSF54160">
    <property type="entry name" value="Chromo domain-like"/>
    <property type="match status" value="1"/>
</dbReference>
<dbReference type="GO" id="GO:0005694">
    <property type="term" value="C:chromosome"/>
    <property type="evidence" value="ECO:0007669"/>
    <property type="project" value="UniProtKB-ARBA"/>
</dbReference>